<dbReference type="GO" id="GO:0000160">
    <property type="term" value="P:phosphorelay signal transduction system"/>
    <property type="evidence" value="ECO:0007669"/>
    <property type="project" value="UniProtKB-KW"/>
</dbReference>
<dbReference type="GO" id="GO:0043565">
    <property type="term" value="F:sequence-specific DNA binding"/>
    <property type="evidence" value="ECO:0007669"/>
    <property type="project" value="InterPro"/>
</dbReference>
<evidence type="ECO:0000256" key="11">
    <source>
        <dbReference type="PROSITE-ProRule" id="PRU00169"/>
    </source>
</evidence>
<dbReference type="Gene3D" id="3.40.50.2300">
    <property type="match status" value="1"/>
</dbReference>
<evidence type="ECO:0000256" key="8">
    <source>
        <dbReference type="ARBA" id="ARBA00023125"/>
    </source>
</evidence>
<reference evidence="14 15" key="1">
    <citation type="journal article" date="2007" name="Proc. Natl. Acad. Sci. U.S.A.">
        <title>The genome of Syntrophus aciditrophicus: life at the thermodynamic limit of microbial growth.</title>
        <authorList>
            <person name="McInerney M.J."/>
            <person name="Rohlin L."/>
            <person name="Mouttaki H."/>
            <person name="Kim U."/>
            <person name="Krupp R.S."/>
            <person name="Rios-Hernandez L."/>
            <person name="Sieber J."/>
            <person name="Struchtemeyer C.G."/>
            <person name="Bhattacharyya A."/>
            <person name="Campbell J.W."/>
            <person name="Gunsalus R.P."/>
        </authorList>
    </citation>
    <scope>NUCLEOTIDE SEQUENCE [LARGE SCALE GENOMIC DNA]</scope>
    <source>
        <strain evidence="14 15">SB</strain>
    </source>
</reference>
<dbReference type="PANTHER" id="PTHR32071">
    <property type="entry name" value="TRANSCRIPTIONAL REGULATORY PROTEIN"/>
    <property type="match status" value="1"/>
</dbReference>
<dbReference type="InterPro" id="IPR002078">
    <property type="entry name" value="Sigma_54_int"/>
</dbReference>
<dbReference type="InterPro" id="IPR002197">
    <property type="entry name" value="HTH_Fis"/>
</dbReference>
<dbReference type="FunFam" id="1.10.8.60:FF:000014">
    <property type="entry name" value="DNA-binding transcriptional regulator NtrC"/>
    <property type="match status" value="1"/>
</dbReference>
<sequence length="502" mass="57223">MEKVLIVDDELNMRVVLQAMLKKKGYQVAQAADGLEALECLEKEQIDVVVTDLKMPKLSGLGLLEHVTSTYPETPVIIITAHGTIETAVDALKKGAFDYITKPFDRDELISVIEKAIRTRIKNHGEVILAEEEIDKYGIVGCSEKIREIYKTIEKVASTKTTILITGETGTGKELIAHAIHRGSPRKDNAYIKINCGAIAKNLIEAELFGYEKGAFTGAASAKPGKFELADQGTIFLDEIGEIPRDMQVKLLQVLQDQTFERVGGIKTIQVDVRIIAATNRDLIKEIKEGNFREDLYYRLNVVPIKMPPLRERKEDIIPLTHYFLDRFNDKLNMDIKGIDPQVLECFKKYNWPGNIRELENLIERIILLTKGNTISPEDVPEEIKTMEDQDLPENEVHEKNPFEEYLLREMENFTERLVLMARSEKKREAGDRLEEDSLDSTEKDQGVYRKFIKSKTAEVEKKMIEKILEECSGNITHAAKRLGFSRKGLQIKMVKYNLRKK</sequence>
<keyword evidence="9" id="KW-0010">Activator</keyword>
<dbReference type="EMBL" id="CP000252">
    <property type="protein sequence ID" value="ABC78860.1"/>
    <property type="molecule type" value="Genomic_DNA"/>
</dbReference>
<dbReference type="PROSITE" id="PS00675">
    <property type="entry name" value="SIGMA54_INTERACT_1"/>
    <property type="match status" value="1"/>
</dbReference>
<keyword evidence="8" id="KW-0238">DNA-binding</keyword>
<dbReference type="FunFam" id="3.40.50.2300:FF:000018">
    <property type="entry name" value="DNA-binding transcriptional regulator NtrC"/>
    <property type="match status" value="1"/>
</dbReference>
<dbReference type="SMART" id="SM00448">
    <property type="entry name" value="REC"/>
    <property type="match status" value="1"/>
</dbReference>
<dbReference type="KEGG" id="sat:SYN_01702"/>
<dbReference type="PROSITE" id="PS00688">
    <property type="entry name" value="SIGMA54_INTERACT_3"/>
    <property type="match status" value="1"/>
</dbReference>
<dbReference type="PRINTS" id="PR01590">
    <property type="entry name" value="HTHFIS"/>
</dbReference>
<evidence type="ECO:0000256" key="5">
    <source>
        <dbReference type="ARBA" id="ARBA00022840"/>
    </source>
</evidence>
<evidence type="ECO:0000313" key="14">
    <source>
        <dbReference type="EMBL" id="ABC78860.1"/>
    </source>
</evidence>
<evidence type="ECO:0000256" key="1">
    <source>
        <dbReference type="ARBA" id="ARBA00004496"/>
    </source>
</evidence>
<dbReference type="Proteomes" id="UP000001933">
    <property type="component" value="Chromosome"/>
</dbReference>
<dbReference type="InterPro" id="IPR009057">
    <property type="entry name" value="Homeodomain-like_sf"/>
</dbReference>
<dbReference type="InParanoid" id="Q2LXQ0"/>
<dbReference type="PANTHER" id="PTHR32071:SF113">
    <property type="entry name" value="ALGINATE BIOSYNTHESIS TRANSCRIPTIONAL REGULATORY PROTEIN ALGB"/>
    <property type="match status" value="1"/>
</dbReference>
<dbReference type="GO" id="GO:0005524">
    <property type="term" value="F:ATP binding"/>
    <property type="evidence" value="ECO:0007669"/>
    <property type="project" value="UniProtKB-KW"/>
</dbReference>
<dbReference type="CDD" id="cd00009">
    <property type="entry name" value="AAA"/>
    <property type="match status" value="1"/>
</dbReference>
<dbReference type="GO" id="GO:0005737">
    <property type="term" value="C:cytoplasm"/>
    <property type="evidence" value="ECO:0007669"/>
    <property type="project" value="UniProtKB-SubCell"/>
</dbReference>
<name>Q2LXQ0_SYNAS</name>
<dbReference type="InterPro" id="IPR011006">
    <property type="entry name" value="CheY-like_superfamily"/>
</dbReference>
<dbReference type="SUPFAM" id="SSF52540">
    <property type="entry name" value="P-loop containing nucleoside triphosphate hydrolases"/>
    <property type="match status" value="1"/>
</dbReference>
<dbReference type="SMART" id="SM00382">
    <property type="entry name" value="AAA"/>
    <property type="match status" value="1"/>
</dbReference>
<evidence type="ECO:0000313" key="15">
    <source>
        <dbReference type="Proteomes" id="UP000001933"/>
    </source>
</evidence>
<keyword evidence="5" id="KW-0067">ATP-binding</keyword>
<evidence type="ECO:0000256" key="7">
    <source>
        <dbReference type="ARBA" id="ARBA00023015"/>
    </source>
</evidence>
<dbReference type="STRING" id="56780.SYN_01702"/>
<evidence type="ECO:0000256" key="3">
    <source>
        <dbReference type="ARBA" id="ARBA00022553"/>
    </source>
</evidence>
<dbReference type="RefSeq" id="WP_011418876.1">
    <property type="nucleotide sequence ID" value="NC_007759.1"/>
</dbReference>
<dbReference type="InterPro" id="IPR027417">
    <property type="entry name" value="P-loop_NTPase"/>
</dbReference>
<comment type="subcellular location">
    <subcellularLocation>
        <location evidence="1">Cytoplasm</location>
    </subcellularLocation>
</comment>
<keyword evidence="15" id="KW-1185">Reference proteome</keyword>
<keyword evidence="7" id="KW-0805">Transcription regulation</keyword>
<keyword evidence="6" id="KW-0902">Two-component regulatory system</keyword>
<keyword evidence="4" id="KW-0547">Nucleotide-binding</keyword>
<evidence type="ECO:0000259" key="13">
    <source>
        <dbReference type="PROSITE" id="PS50110"/>
    </source>
</evidence>
<dbReference type="Gene3D" id="1.10.8.60">
    <property type="match status" value="1"/>
</dbReference>
<dbReference type="AlphaFoldDB" id="Q2LXQ0"/>
<dbReference type="PROSITE" id="PS50110">
    <property type="entry name" value="RESPONSE_REGULATORY"/>
    <property type="match status" value="1"/>
</dbReference>
<dbReference type="InterPro" id="IPR058031">
    <property type="entry name" value="AAA_lid_NorR"/>
</dbReference>
<dbReference type="InterPro" id="IPR025944">
    <property type="entry name" value="Sigma_54_int_dom_CS"/>
</dbReference>
<evidence type="ECO:0000256" key="4">
    <source>
        <dbReference type="ARBA" id="ARBA00022741"/>
    </source>
</evidence>
<dbReference type="PROSITE" id="PS50045">
    <property type="entry name" value="SIGMA54_INTERACT_4"/>
    <property type="match status" value="1"/>
</dbReference>
<feature type="domain" description="Sigma-54 factor interaction" evidence="12">
    <location>
        <begin position="139"/>
        <end position="368"/>
    </location>
</feature>
<protein>
    <submittedName>
        <fullName evidence="14">Response regulator with sigma 54 interaction domain</fullName>
    </submittedName>
</protein>
<feature type="modified residue" description="4-aspartylphosphate" evidence="11">
    <location>
        <position position="52"/>
    </location>
</feature>
<dbReference type="InterPro" id="IPR025662">
    <property type="entry name" value="Sigma_54_int_dom_ATP-bd_1"/>
</dbReference>
<dbReference type="Gene3D" id="3.40.50.300">
    <property type="entry name" value="P-loop containing nucleotide triphosphate hydrolases"/>
    <property type="match status" value="1"/>
</dbReference>
<dbReference type="HOGENOM" id="CLU_000445_0_6_7"/>
<keyword evidence="10" id="KW-0804">Transcription</keyword>
<dbReference type="GO" id="GO:0006355">
    <property type="term" value="P:regulation of DNA-templated transcription"/>
    <property type="evidence" value="ECO:0007669"/>
    <property type="project" value="InterPro"/>
</dbReference>
<keyword evidence="2" id="KW-0963">Cytoplasm</keyword>
<accession>Q2LXQ0</accession>
<dbReference type="SUPFAM" id="SSF46689">
    <property type="entry name" value="Homeodomain-like"/>
    <property type="match status" value="1"/>
</dbReference>
<dbReference type="Pfam" id="PF25601">
    <property type="entry name" value="AAA_lid_14"/>
    <property type="match status" value="1"/>
</dbReference>
<dbReference type="Pfam" id="PF00158">
    <property type="entry name" value="Sigma54_activat"/>
    <property type="match status" value="1"/>
</dbReference>
<feature type="domain" description="Response regulatory" evidence="13">
    <location>
        <begin position="3"/>
        <end position="117"/>
    </location>
</feature>
<evidence type="ECO:0000256" key="9">
    <source>
        <dbReference type="ARBA" id="ARBA00023159"/>
    </source>
</evidence>
<keyword evidence="3 11" id="KW-0597">Phosphoprotein</keyword>
<evidence type="ECO:0000256" key="6">
    <source>
        <dbReference type="ARBA" id="ARBA00023012"/>
    </source>
</evidence>
<gene>
    <name evidence="14" type="ORF">SYN_01702</name>
</gene>
<dbReference type="InterPro" id="IPR003593">
    <property type="entry name" value="AAA+_ATPase"/>
</dbReference>
<dbReference type="Pfam" id="PF02954">
    <property type="entry name" value="HTH_8"/>
    <property type="match status" value="1"/>
</dbReference>
<dbReference type="OrthoDB" id="9763792at2"/>
<dbReference type="FunFam" id="3.40.50.300:FF:000006">
    <property type="entry name" value="DNA-binding transcriptional regulator NtrC"/>
    <property type="match status" value="1"/>
</dbReference>
<organism evidence="14 15">
    <name type="scientific">Syntrophus aciditrophicus (strain SB)</name>
    <dbReference type="NCBI Taxonomy" id="56780"/>
    <lineage>
        <taxon>Bacteria</taxon>
        <taxon>Pseudomonadati</taxon>
        <taxon>Thermodesulfobacteriota</taxon>
        <taxon>Syntrophia</taxon>
        <taxon>Syntrophales</taxon>
        <taxon>Syntrophaceae</taxon>
        <taxon>Syntrophus</taxon>
    </lineage>
</organism>
<dbReference type="eggNOG" id="COG2204">
    <property type="taxonomic scope" value="Bacteria"/>
</dbReference>
<evidence type="ECO:0000256" key="2">
    <source>
        <dbReference type="ARBA" id="ARBA00022490"/>
    </source>
</evidence>
<dbReference type="SUPFAM" id="SSF52172">
    <property type="entry name" value="CheY-like"/>
    <property type="match status" value="1"/>
</dbReference>
<proteinExistence type="predicted"/>
<dbReference type="InterPro" id="IPR001789">
    <property type="entry name" value="Sig_transdc_resp-reg_receiver"/>
</dbReference>
<evidence type="ECO:0000256" key="10">
    <source>
        <dbReference type="ARBA" id="ARBA00023163"/>
    </source>
</evidence>
<dbReference type="Gene3D" id="1.10.10.60">
    <property type="entry name" value="Homeodomain-like"/>
    <property type="match status" value="1"/>
</dbReference>
<dbReference type="Pfam" id="PF00072">
    <property type="entry name" value="Response_reg"/>
    <property type="match status" value="1"/>
</dbReference>
<evidence type="ECO:0000259" key="12">
    <source>
        <dbReference type="PROSITE" id="PS50045"/>
    </source>
</evidence>